<dbReference type="Proteomes" id="UP000192418">
    <property type="component" value="Unassembled WGS sequence"/>
</dbReference>
<dbReference type="PANTHER" id="PTHR48228:SF6">
    <property type="entry name" value="L-CARNITINE COA-TRANSFERASE"/>
    <property type="match status" value="1"/>
</dbReference>
<evidence type="ECO:0000313" key="2">
    <source>
        <dbReference type="EMBL" id="SMC72623.1"/>
    </source>
</evidence>
<dbReference type="InterPro" id="IPR003673">
    <property type="entry name" value="CoA-Trfase_fam_III"/>
</dbReference>
<evidence type="ECO:0000313" key="3">
    <source>
        <dbReference type="Proteomes" id="UP000192418"/>
    </source>
</evidence>
<dbReference type="Pfam" id="PF02515">
    <property type="entry name" value="CoA_transf_3"/>
    <property type="match status" value="1"/>
</dbReference>
<dbReference type="InterPro" id="IPR050509">
    <property type="entry name" value="CoA-transferase_III"/>
</dbReference>
<proteinExistence type="predicted"/>
<dbReference type="InterPro" id="IPR044855">
    <property type="entry name" value="CoA-Trfase_III_dom3_sf"/>
</dbReference>
<sequence>MNRWEKLSRIPAPHFAPKFGPLTGMRVLLSGTVVAAPFAAQLLADFGAELIQIEFPKIGDAYRYQSPQLFKEDGEGQTSAAWAQGARNRMSFTLNTNMSIPEAKEIFFCLIKQVDVWLENMVWLKKLGIELKDLWEVNPKLIIGHSSGFGRPQFGGNEETCDRPSYDPIGQAESGFMSINGDPEPEPPRYAASFVNDYLTATFLFGGICAAYINVLNGGMGQEVDMAQVEAFARVLDDQWISHIEAGVLKKRAGNRVPIFQPASLHQAGDGRWCFIGAFGKSVYYRAIEGLGLDPEYFKWEEAGNSFEAVWSDKGKELYEETNKWFAARPAQEAQEHMNKYKIPVGIVRNIKEIYEDPHWHDRKNFVKYHDQTLDREVEAFGFVPKFSQTPGNAWRGAPRLGQDTSTIMKELLGYSEEEVNSLKGKNIID</sequence>
<dbReference type="OrthoDB" id="9781472at2"/>
<protein>
    <submittedName>
        <fullName evidence="2">Crotonobetainyl-CoA:carnitine CoA-transferase CaiB</fullName>
    </submittedName>
</protein>
<gene>
    <name evidence="2" type="ORF">SAMN02746065_108115</name>
</gene>
<dbReference type="PANTHER" id="PTHR48228">
    <property type="entry name" value="SUCCINYL-COA--D-CITRAMALATE COA-TRANSFERASE"/>
    <property type="match status" value="1"/>
</dbReference>
<keyword evidence="3" id="KW-1185">Reference proteome</keyword>
<dbReference type="SUPFAM" id="SSF89796">
    <property type="entry name" value="CoA-transferase family III (CaiB/BaiF)"/>
    <property type="match status" value="1"/>
</dbReference>
<evidence type="ECO:0000256" key="1">
    <source>
        <dbReference type="ARBA" id="ARBA00022679"/>
    </source>
</evidence>
<dbReference type="Gene3D" id="3.30.1540.10">
    <property type="entry name" value="formyl-coa transferase, domain 3"/>
    <property type="match status" value="1"/>
</dbReference>
<keyword evidence="1 2" id="KW-0808">Transferase</keyword>
<reference evidence="2 3" key="1">
    <citation type="submission" date="2017-04" db="EMBL/GenBank/DDBJ databases">
        <authorList>
            <person name="Afonso C.L."/>
            <person name="Miller P.J."/>
            <person name="Scott M.A."/>
            <person name="Spackman E."/>
            <person name="Goraichik I."/>
            <person name="Dimitrov K.M."/>
            <person name="Suarez D.L."/>
            <person name="Swayne D.E."/>
        </authorList>
    </citation>
    <scope>NUCLEOTIDE SEQUENCE [LARGE SCALE GENOMIC DNA]</scope>
    <source>
        <strain evidence="2 3">DSM 3385</strain>
    </source>
</reference>
<dbReference type="STRING" id="1121400.SAMN02746065_108115"/>
<organism evidence="2 3">
    <name type="scientific">Desulfocicer vacuolatum DSM 3385</name>
    <dbReference type="NCBI Taxonomy" id="1121400"/>
    <lineage>
        <taxon>Bacteria</taxon>
        <taxon>Pseudomonadati</taxon>
        <taxon>Thermodesulfobacteriota</taxon>
        <taxon>Desulfobacteria</taxon>
        <taxon>Desulfobacterales</taxon>
        <taxon>Desulfobacteraceae</taxon>
        <taxon>Desulfocicer</taxon>
    </lineage>
</organism>
<dbReference type="EMBL" id="FWXY01000008">
    <property type="protein sequence ID" value="SMC72623.1"/>
    <property type="molecule type" value="Genomic_DNA"/>
</dbReference>
<accession>A0A1W2BI89</accession>
<dbReference type="InterPro" id="IPR023606">
    <property type="entry name" value="CoA-Trfase_III_dom_1_sf"/>
</dbReference>
<name>A0A1W2BI89_9BACT</name>
<dbReference type="GO" id="GO:0016740">
    <property type="term" value="F:transferase activity"/>
    <property type="evidence" value="ECO:0007669"/>
    <property type="project" value="UniProtKB-KW"/>
</dbReference>
<dbReference type="Gene3D" id="3.40.50.10540">
    <property type="entry name" value="Crotonobetainyl-coa:carnitine coa-transferase, domain 1"/>
    <property type="match status" value="1"/>
</dbReference>
<dbReference type="AlphaFoldDB" id="A0A1W2BI89"/>